<keyword evidence="1" id="KW-1133">Transmembrane helix</keyword>
<feature type="signal peptide" evidence="2">
    <location>
        <begin position="1"/>
        <end position="18"/>
    </location>
</feature>
<evidence type="ECO:0000256" key="1">
    <source>
        <dbReference type="SAM" id="Phobius"/>
    </source>
</evidence>
<keyword evidence="4" id="KW-1185">Reference proteome</keyword>
<sequence length="96" mass="9993">MTNLTTIGLLVIMVAVSASVSVHGSYGLLVGLLGVIVGSNLIYLGVKTAGNLVAIFLGTIASLVAKYPRRNFATVQHSFDWLAYDANGGITSHVMA</sequence>
<evidence type="ECO:0000313" key="3">
    <source>
        <dbReference type="EnsemblPlants" id="LPERR08G04750.2"/>
    </source>
</evidence>
<evidence type="ECO:0000313" key="4">
    <source>
        <dbReference type="Proteomes" id="UP000032180"/>
    </source>
</evidence>
<keyword evidence="2" id="KW-0732">Signal</keyword>
<evidence type="ECO:0008006" key="5">
    <source>
        <dbReference type="Google" id="ProtNLM"/>
    </source>
</evidence>
<accession>A0A0D9X518</accession>
<protein>
    <recommendedName>
        <fullName evidence="5">DUF4203 domain-containing protein</fullName>
    </recommendedName>
</protein>
<organism evidence="3 4">
    <name type="scientific">Leersia perrieri</name>
    <dbReference type="NCBI Taxonomy" id="77586"/>
    <lineage>
        <taxon>Eukaryota</taxon>
        <taxon>Viridiplantae</taxon>
        <taxon>Streptophyta</taxon>
        <taxon>Embryophyta</taxon>
        <taxon>Tracheophyta</taxon>
        <taxon>Spermatophyta</taxon>
        <taxon>Magnoliopsida</taxon>
        <taxon>Liliopsida</taxon>
        <taxon>Poales</taxon>
        <taxon>Poaceae</taxon>
        <taxon>BOP clade</taxon>
        <taxon>Oryzoideae</taxon>
        <taxon>Oryzeae</taxon>
        <taxon>Oryzinae</taxon>
        <taxon>Leersia</taxon>
    </lineage>
</organism>
<keyword evidence="1" id="KW-0472">Membrane</keyword>
<reference evidence="3 4" key="1">
    <citation type="submission" date="2012-08" db="EMBL/GenBank/DDBJ databases">
        <title>Oryza genome evolution.</title>
        <authorList>
            <person name="Wing R.A."/>
        </authorList>
    </citation>
    <scope>NUCLEOTIDE SEQUENCE</scope>
</reference>
<dbReference type="Gramene" id="LPERR08G04750.2">
    <property type="protein sequence ID" value="LPERR08G04750.2"/>
    <property type="gene ID" value="LPERR08G04750"/>
</dbReference>
<reference evidence="3" key="3">
    <citation type="submission" date="2015-04" db="UniProtKB">
        <authorList>
            <consortium name="EnsemblPlants"/>
        </authorList>
    </citation>
    <scope>IDENTIFICATION</scope>
</reference>
<feature type="transmembrane region" description="Helical" evidence="1">
    <location>
        <begin position="42"/>
        <end position="65"/>
    </location>
</feature>
<keyword evidence="1" id="KW-0812">Transmembrane</keyword>
<name>A0A0D9X518_9ORYZ</name>
<dbReference type="Proteomes" id="UP000032180">
    <property type="component" value="Chromosome 8"/>
</dbReference>
<evidence type="ECO:0000256" key="2">
    <source>
        <dbReference type="SAM" id="SignalP"/>
    </source>
</evidence>
<dbReference type="AlphaFoldDB" id="A0A0D9X518"/>
<feature type="chain" id="PRO_5002349464" description="DUF4203 domain-containing protein" evidence="2">
    <location>
        <begin position="19"/>
        <end position="96"/>
    </location>
</feature>
<dbReference type="HOGENOM" id="CLU_2362773_0_0_1"/>
<proteinExistence type="predicted"/>
<dbReference type="EnsemblPlants" id="LPERR08G04750.2">
    <property type="protein sequence ID" value="LPERR08G04750.2"/>
    <property type="gene ID" value="LPERR08G04750"/>
</dbReference>
<reference evidence="4" key="2">
    <citation type="submission" date="2013-12" db="EMBL/GenBank/DDBJ databases">
        <authorList>
            <person name="Yu Y."/>
            <person name="Lee S."/>
            <person name="de Baynast K."/>
            <person name="Wissotski M."/>
            <person name="Liu L."/>
            <person name="Talag J."/>
            <person name="Goicoechea J."/>
            <person name="Angelova A."/>
            <person name="Jetty R."/>
            <person name="Kudrna D."/>
            <person name="Golser W."/>
            <person name="Rivera L."/>
            <person name="Zhang J."/>
            <person name="Wing R."/>
        </authorList>
    </citation>
    <scope>NUCLEOTIDE SEQUENCE</scope>
</reference>